<dbReference type="EMBL" id="QQBB01000005">
    <property type="protein sequence ID" value="RDI58886.1"/>
    <property type="molecule type" value="Genomic_DNA"/>
</dbReference>
<evidence type="ECO:0000313" key="1">
    <source>
        <dbReference type="EMBL" id="RDI58886.1"/>
    </source>
</evidence>
<dbReference type="RefSeq" id="WP_114770864.1">
    <property type="nucleotide sequence ID" value="NZ_QQBB01000005.1"/>
</dbReference>
<proteinExistence type="predicted"/>
<dbReference type="AlphaFoldDB" id="A0A370HJX5"/>
<name>A0A370HJX5_9HYPH</name>
<accession>A0A370HJX5</accession>
<sequence length="146" mass="15676">MKARVKYVDGMMFVGESGSGHAVVMDGAPEYGGRNLGIRPMEMLLIGLGGCTAFDVVQILRKGREDVTDCEVDVTAERAETDPKVFTKIHIDYKVSGRNLAPAKVERAIQLSKEKYCSASIMLGAVATITHAWTAVEEGIAPSEGS</sequence>
<dbReference type="PANTHER" id="PTHR34352:SF1">
    <property type="entry name" value="PROTEIN YHFA"/>
    <property type="match status" value="1"/>
</dbReference>
<reference evidence="1 2" key="1">
    <citation type="submission" date="2018-07" db="EMBL/GenBank/DDBJ databases">
        <title>Genomic Encyclopedia of Type Strains, Phase IV (KMG-IV): sequencing the most valuable type-strain genomes for metagenomic binning, comparative biology and taxonomic classification.</title>
        <authorList>
            <person name="Goeker M."/>
        </authorList>
    </citation>
    <scope>NUCLEOTIDE SEQUENCE [LARGE SCALE GENOMIC DNA]</scope>
    <source>
        <strain evidence="1 2">DSM 14364</strain>
    </source>
</reference>
<organism evidence="1 2">
    <name type="scientific">Microvirga subterranea</name>
    <dbReference type="NCBI Taxonomy" id="186651"/>
    <lineage>
        <taxon>Bacteria</taxon>
        <taxon>Pseudomonadati</taxon>
        <taxon>Pseudomonadota</taxon>
        <taxon>Alphaproteobacteria</taxon>
        <taxon>Hyphomicrobiales</taxon>
        <taxon>Methylobacteriaceae</taxon>
        <taxon>Microvirga</taxon>
    </lineage>
</organism>
<dbReference type="Pfam" id="PF02566">
    <property type="entry name" value="OsmC"/>
    <property type="match status" value="1"/>
</dbReference>
<dbReference type="OrthoDB" id="9804010at2"/>
<keyword evidence="2" id="KW-1185">Reference proteome</keyword>
<dbReference type="InterPro" id="IPR015946">
    <property type="entry name" value="KH_dom-like_a/b"/>
</dbReference>
<gene>
    <name evidence="1" type="ORF">DES45_105412</name>
</gene>
<dbReference type="Gene3D" id="2.20.25.10">
    <property type="match status" value="1"/>
</dbReference>
<evidence type="ECO:0000313" key="2">
    <source>
        <dbReference type="Proteomes" id="UP000254925"/>
    </source>
</evidence>
<dbReference type="Proteomes" id="UP000254925">
    <property type="component" value="Unassembled WGS sequence"/>
</dbReference>
<dbReference type="Gene3D" id="3.30.300.20">
    <property type="match status" value="1"/>
</dbReference>
<protein>
    <submittedName>
        <fullName evidence="1">Putative redox protein</fullName>
    </submittedName>
</protein>
<dbReference type="InterPro" id="IPR036102">
    <property type="entry name" value="OsmC/Ohrsf"/>
</dbReference>
<dbReference type="PANTHER" id="PTHR34352">
    <property type="entry name" value="PROTEIN YHFA"/>
    <property type="match status" value="1"/>
</dbReference>
<dbReference type="InterPro" id="IPR003718">
    <property type="entry name" value="OsmC/Ohr_fam"/>
</dbReference>
<dbReference type="SUPFAM" id="SSF82784">
    <property type="entry name" value="OsmC-like"/>
    <property type="match status" value="1"/>
</dbReference>
<dbReference type="NCBIfam" id="NF008009">
    <property type="entry name" value="PRK10738.1"/>
    <property type="match status" value="1"/>
</dbReference>
<comment type="caution">
    <text evidence="1">The sequence shown here is derived from an EMBL/GenBank/DDBJ whole genome shotgun (WGS) entry which is preliminary data.</text>
</comment>